<reference evidence="2" key="1">
    <citation type="submission" date="2016-11" db="UniProtKB">
        <authorList>
            <consortium name="WormBaseParasite"/>
        </authorList>
    </citation>
    <scope>IDENTIFICATION</scope>
</reference>
<dbReference type="WBParaSite" id="L893_g22984.t1">
    <property type="protein sequence ID" value="L893_g22984.t1"/>
    <property type="gene ID" value="L893_g22984"/>
</dbReference>
<name>A0A1I7Z595_9BILA</name>
<proteinExistence type="predicted"/>
<sequence>MSRNIEIVVDMPPRKVIQINLCASISTALFRTALKRHSASPSYRGVPIVKFWPPAPPEPTVALADMYSRLLIGLVALCSATFVASRPLTEMEDALLPLLAETLADMDRKIEVPAEFAAIVERARRQLKRERTNRWERLGPIWG</sequence>
<dbReference type="Proteomes" id="UP000095287">
    <property type="component" value="Unplaced"/>
</dbReference>
<evidence type="ECO:0000313" key="2">
    <source>
        <dbReference type="WBParaSite" id="L893_g22984.t1"/>
    </source>
</evidence>
<organism evidence="1 2">
    <name type="scientific">Steinernema glaseri</name>
    <dbReference type="NCBI Taxonomy" id="37863"/>
    <lineage>
        <taxon>Eukaryota</taxon>
        <taxon>Metazoa</taxon>
        <taxon>Ecdysozoa</taxon>
        <taxon>Nematoda</taxon>
        <taxon>Chromadorea</taxon>
        <taxon>Rhabditida</taxon>
        <taxon>Tylenchina</taxon>
        <taxon>Panagrolaimomorpha</taxon>
        <taxon>Strongyloidoidea</taxon>
        <taxon>Steinernematidae</taxon>
        <taxon>Steinernema</taxon>
    </lineage>
</organism>
<keyword evidence="1" id="KW-1185">Reference proteome</keyword>
<accession>A0A1I7Z595</accession>
<protein>
    <submittedName>
        <fullName evidence="2">Uncharacterized protein</fullName>
    </submittedName>
</protein>
<evidence type="ECO:0000313" key="1">
    <source>
        <dbReference type="Proteomes" id="UP000095287"/>
    </source>
</evidence>
<dbReference type="AlphaFoldDB" id="A0A1I7Z595"/>